<dbReference type="KEGG" id="peg:E5R92_01875"/>
<dbReference type="Pfam" id="PF00581">
    <property type="entry name" value="Rhodanese"/>
    <property type="match status" value="1"/>
</dbReference>
<dbReference type="InterPro" id="IPR036873">
    <property type="entry name" value="Rhodanese-like_dom_sf"/>
</dbReference>
<organism evidence="2 3">
    <name type="scientific">Candidatus Pelagibacter giovannonii</name>
    <dbReference type="NCBI Taxonomy" id="2563896"/>
    <lineage>
        <taxon>Bacteria</taxon>
        <taxon>Pseudomonadati</taxon>
        <taxon>Pseudomonadota</taxon>
        <taxon>Alphaproteobacteria</taxon>
        <taxon>Candidatus Pelagibacterales</taxon>
        <taxon>Candidatus Pelagibacteraceae</taxon>
        <taxon>Candidatus Pelagibacter</taxon>
    </lineage>
</organism>
<dbReference type="RefSeq" id="WP_168606425.1">
    <property type="nucleotide sequence ID" value="NZ_CP038852.1"/>
</dbReference>
<dbReference type="SMART" id="SM00450">
    <property type="entry name" value="RHOD"/>
    <property type="match status" value="1"/>
</dbReference>
<accession>A0A6H1Q2C9</accession>
<feature type="domain" description="Rhodanese" evidence="1">
    <location>
        <begin position="30"/>
        <end position="124"/>
    </location>
</feature>
<dbReference type="Proteomes" id="UP000501094">
    <property type="component" value="Chromosome"/>
</dbReference>
<evidence type="ECO:0000259" key="1">
    <source>
        <dbReference type="PROSITE" id="PS50206"/>
    </source>
</evidence>
<protein>
    <submittedName>
        <fullName evidence="2">Rhodanese-like domain-containing protein</fullName>
    </submittedName>
</protein>
<sequence length="127" mass="14156">MNIKSSQMLVSQALEEVKTISVKEAHQLSIDNKCNLIDIREKGELDKMGRLENSNHIPRGMLEFWLDPNGPYFKEGKLDMNKEIVLFCAGGLRSALAAKSLKEMGFENVSHIDGGFAAISQSDFKIV</sequence>
<dbReference type="PROSITE" id="PS50206">
    <property type="entry name" value="RHODANESE_3"/>
    <property type="match status" value="1"/>
</dbReference>
<dbReference type="Gene3D" id="3.40.250.10">
    <property type="entry name" value="Rhodanese-like domain"/>
    <property type="match status" value="1"/>
</dbReference>
<name>A0A6H1Q2C9_9PROT</name>
<dbReference type="PANTHER" id="PTHR43031">
    <property type="entry name" value="FAD-DEPENDENT OXIDOREDUCTASE"/>
    <property type="match status" value="1"/>
</dbReference>
<keyword evidence="3" id="KW-1185">Reference proteome</keyword>
<dbReference type="SUPFAM" id="SSF52821">
    <property type="entry name" value="Rhodanese/Cell cycle control phosphatase"/>
    <property type="match status" value="1"/>
</dbReference>
<dbReference type="PANTHER" id="PTHR43031:SF1">
    <property type="entry name" value="PYRIDINE NUCLEOTIDE-DISULPHIDE OXIDOREDUCTASE"/>
    <property type="match status" value="1"/>
</dbReference>
<dbReference type="AlphaFoldDB" id="A0A6H1Q2C9"/>
<dbReference type="InterPro" id="IPR001763">
    <property type="entry name" value="Rhodanese-like_dom"/>
</dbReference>
<evidence type="ECO:0000313" key="3">
    <source>
        <dbReference type="Proteomes" id="UP000501094"/>
    </source>
</evidence>
<evidence type="ECO:0000313" key="2">
    <source>
        <dbReference type="EMBL" id="QIZ20533.1"/>
    </source>
</evidence>
<dbReference type="InterPro" id="IPR050229">
    <property type="entry name" value="GlpE_sulfurtransferase"/>
</dbReference>
<reference evidence="2 3" key="1">
    <citation type="journal article" date="2020" name="Nat. Microbiol.">
        <title>Lysogenic host-virus interactions in SAR11 marine bacteria.</title>
        <authorList>
            <person name="Morris R.M."/>
            <person name="Cain K.R."/>
            <person name="Hvorecny K.L."/>
            <person name="Kollman J.M."/>
        </authorList>
    </citation>
    <scope>NUCLEOTIDE SEQUENCE [LARGE SCALE GENOMIC DNA]</scope>
    <source>
        <strain evidence="2 3">NP1</strain>
    </source>
</reference>
<proteinExistence type="predicted"/>
<gene>
    <name evidence="2" type="ORF">E5R92_01875</name>
</gene>
<dbReference type="EMBL" id="CP038852">
    <property type="protein sequence ID" value="QIZ20533.1"/>
    <property type="molecule type" value="Genomic_DNA"/>
</dbReference>